<dbReference type="SUPFAM" id="SSF51430">
    <property type="entry name" value="NAD(P)-linked oxidoreductase"/>
    <property type="match status" value="1"/>
</dbReference>
<sequence length="113" mass="12652">MTQYFDMILSWGTWDEFQTLLEGLLATAHKHGVSLTNVATRWVLQQPAVGAVIVGSRLGVSDHVAENLKAFEFELDDNDMHSINRIALGSSREKVTAVFDRLGDCGNEYRTMH</sequence>
<dbReference type="PANTHER" id="PTHR43147">
    <property type="entry name" value="PROTEIN TAS"/>
    <property type="match status" value="1"/>
</dbReference>
<feature type="domain" description="NADP-dependent oxidoreductase" evidence="2">
    <location>
        <begin position="14"/>
        <end position="86"/>
    </location>
</feature>
<reference evidence="3 4" key="1">
    <citation type="journal article" date="2024" name="Front Chem Biol">
        <title>Unveiling the potential of Daldinia eschscholtzii MFLUCC 19-0629 through bioactivity and bioinformatics studies for enhanced sustainable agriculture production.</title>
        <authorList>
            <person name="Brooks S."/>
            <person name="Weaver J.A."/>
            <person name="Klomchit A."/>
            <person name="Alharthi S.A."/>
            <person name="Onlamun T."/>
            <person name="Nurani R."/>
            <person name="Vong T.K."/>
            <person name="Alberti F."/>
            <person name="Greco C."/>
        </authorList>
    </citation>
    <scope>NUCLEOTIDE SEQUENCE [LARGE SCALE GENOMIC DNA]</scope>
    <source>
        <strain evidence="3">MFLUCC 19-0629</strain>
    </source>
</reference>
<dbReference type="InterPro" id="IPR023210">
    <property type="entry name" value="NADP_OxRdtase_dom"/>
</dbReference>
<dbReference type="InterPro" id="IPR036812">
    <property type="entry name" value="NAD(P)_OxRdtase_dom_sf"/>
</dbReference>
<dbReference type="PANTHER" id="PTHR43147:SF2">
    <property type="entry name" value="NADP-DEPENDENT OXIDOREDUCTASE DOMAIN-CONTAINING PROTEIN"/>
    <property type="match status" value="1"/>
</dbReference>
<dbReference type="Pfam" id="PF00248">
    <property type="entry name" value="Aldo_ket_red"/>
    <property type="match status" value="1"/>
</dbReference>
<evidence type="ECO:0000256" key="1">
    <source>
        <dbReference type="ARBA" id="ARBA00023002"/>
    </source>
</evidence>
<organism evidence="3 4">
    <name type="scientific">Daldinia eschscholtzii</name>
    <dbReference type="NCBI Taxonomy" id="292717"/>
    <lineage>
        <taxon>Eukaryota</taxon>
        <taxon>Fungi</taxon>
        <taxon>Dikarya</taxon>
        <taxon>Ascomycota</taxon>
        <taxon>Pezizomycotina</taxon>
        <taxon>Sordariomycetes</taxon>
        <taxon>Xylariomycetidae</taxon>
        <taxon>Xylariales</taxon>
        <taxon>Hypoxylaceae</taxon>
        <taxon>Daldinia</taxon>
    </lineage>
</organism>
<accession>A0AAX6MV75</accession>
<protein>
    <recommendedName>
        <fullName evidence="2">NADP-dependent oxidoreductase domain-containing protein</fullName>
    </recommendedName>
</protein>
<comment type="caution">
    <text evidence="3">The sequence shown here is derived from an EMBL/GenBank/DDBJ whole genome shotgun (WGS) entry which is preliminary data.</text>
</comment>
<evidence type="ECO:0000313" key="4">
    <source>
        <dbReference type="Proteomes" id="UP001369815"/>
    </source>
</evidence>
<dbReference type="Proteomes" id="UP001369815">
    <property type="component" value="Unassembled WGS sequence"/>
</dbReference>
<dbReference type="EMBL" id="JBANMG010000002">
    <property type="protein sequence ID" value="KAK6956525.1"/>
    <property type="molecule type" value="Genomic_DNA"/>
</dbReference>
<dbReference type="GO" id="GO:0016491">
    <property type="term" value="F:oxidoreductase activity"/>
    <property type="evidence" value="ECO:0007669"/>
    <property type="project" value="UniProtKB-KW"/>
</dbReference>
<proteinExistence type="predicted"/>
<keyword evidence="4" id="KW-1185">Reference proteome</keyword>
<dbReference type="AlphaFoldDB" id="A0AAX6MV75"/>
<dbReference type="Gene3D" id="3.20.20.100">
    <property type="entry name" value="NADP-dependent oxidoreductase domain"/>
    <property type="match status" value="1"/>
</dbReference>
<keyword evidence="1" id="KW-0560">Oxidoreductase</keyword>
<evidence type="ECO:0000259" key="2">
    <source>
        <dbReference type="Pfam" id="PF00248"/>
    </source>
</evidence>
<evidence type="ECO:0000313" key="3">
    <source>
        <dbReference type="EMBL" id="KAK6956525.1"/>
    </source>
</evidence>
<name>A0AAX6MV75_9PEZI</name>
<gene>
    <name evidence="3" type="ORF">Daesc_001803</name>
</gene>